<gene>
    <name evidence="1" type="ORF">N0B31_07350</name>
</gene>
<reference evidence="1" key="1">
    <citation type="submission" date="2022-09" db="EMBL/GenBank/DDBJ databases">
        <title>Diverse halophilic archaea isolated from saline environments.</title>
        <authorList>
            <person name="Cui H.-L."/>
        </authorList>
    </citation>
    <scope>NUCLEOTIDE SEQUENCE</scope>
    <source>
        <strain evidence="1">ZS-35-S2</strain>
    </source>
</reference>
<keyword evidence="2" id="KW-1185">Reference proteome</keyword>
<evidence type="ECO:0000313" key="2">
    <source>
        <dbReference type="Proteomes" id="UP001057580"/>
    </source>
</evidence>
<proteinExistence type="predicted"/>
<sequence length="296" mass="32009">MVLTPPSVDHDRLRQAVHRSVTAEFAAASEGRPVVYPLTPFYDEGRECVVVTSPPAYAGKVEHVRENPAVALLLHGGSGGPSLLVRGTATVDDADVRANAEYVAGLIADEPDGEKRRAFTENGVLESRLGRLLMDWYLLRVVVRIDPTGVEEVTPAPTAPAVPAWPVVELGATEAGKHDRAVLGVCGRDGPTPVPLRGFEVPGDVATLDPVAPVPASEGDPACLLLHWHTPDVRQLGQRVVRGRVVGVSGDRVRLRAGSHFSMRRETRLDVLRSVVEGKRRTREYFGESGLTGWFF</sequence>
<organism evidence="1 2">
    <name type="scientific">Salinirubellus salinus</name>
    <dbReference type="NCBI Taxonomy" id="1364945"/>
    <lineage>
        <taxon>Archaea</taxon>
        <taxon>Methanobacteriati</taxon>
        <taxon>Methanobacteriota</taxon>
        <taxon>Stenosarchaea group</taxon>
        <taxon>Halobacteria</taxon>
        <taxon>Halobacteriales</taxon>
        <taxon>Natronomonadaceae</taxon>
        <taxon>Salinirubellus</taxon>
    </lineage>
</organism>
<dbReference type="RefSeq" id="WP_260595219.1">
    <property type="nucleotide sequence ID" value="NZ_CP104003.1"/>
</dbReference>
<dbReference type="EMBL" id="CP104003">
    <property type="protein sequence ID" value="UWM56099.1"/>
    <property type="molecule type" value="Genomic_DNA"/>
</dbReference>
<dbReference type="AlphaFoldDB" id="A0A9E7R5C4"/>
<evidence type="ECO:0000313" key="1">
    <source>
        <dbReference type="EMBL" id="UWM56099.1"/>
    </source>
</evidence>
<dbReference type="Gene3D" id="2.30.110.10">
    <property type="entry name" value="Electron Transport, Fmn-binding Protein, Chain A"/>
    <property type="match status" value="1"/>
</dbReference>
<name>A0A9E7R5C4_9EURY</name>
<dbReference type="InterPro" id="IPR012349">
    <property type="entry name" value="Split_barrel_FMN-bd"/>
</dbReference>
<dbReference type="SUPFAM" id="SSF50475">
    <property type="entry name" value="FMN-binding split barrel"/>
    <property type="match status" value="1"/>
</dbReference>
<protein>
    <submittedName>
        <fullName evidence="1">Pyridoxamine 5'-phosphate oxidase family protein</fullName>
    </submittedName>
</protein>
<dbReference type="GeneID" id="74942226"/>
<dbReference type="Proteomes" id="UP001057580">
    <property type="component" value="Chromosome"/>
</dbReference>
<accession>A0A9E7R5C4</accession>
<dbReference type="KEGG" id="ssai:N0B31_07350"/>